<dbReference type="EMBL" id="JACLHY010000010">
    <property type="protein sequence ID" value="MBC8768692.1"/>
    <property type="molecule type" value="Genomic_DNA"/>
</dbReference>
<dbReference type="Pfam" id="PF00072">
    <property type="entry name" value="Response_reg"/>
    <property type="match status" value="1"/>
</dbReference>
<keyword evidence="1" id="KW-0597">Phosphoprotein</keyword>
<reference evidence="3 4" key="1">
    <citation type="submission" date="2020-08" db="EMBL/GenBank/DDBJ databases">
        <title>Arenibacter gaetbuli sp. nov., isolated from a sand dune.</title>
        <authorList>
            <person name="Park S."/>
            <person name="Yoon J.-H."/>
        </authorList>
    </citation>
    <scope>NUCLEOTIDE SEQUENCE [LARGE SCALE GENOMIC DNA]</scope>
    <source>
        <strain evidence="3 4">BSSL-BM3</strain>
    </source>
</reference>
<evidence type="ECO:0000256" key="1">
    <source>
        <dbReference type="PROSITE-ProRule" id="PRU00169"/>
    </source>
</evidence>
<dbReference type="InterPro" id="IPR011006">
    <property type="entry name" value="CheY-like_superfamily"/>
</dbReference>
<keyword evidence="4" id="KW-1185">Reference proteome</keyword>
<comment type="caution">
    <text evidence="3">The sequence shown here is derived from an EMBL/GenBank/DDBJ whole genome shotgun (WGS) entry which is preliminary data.</text>
</comment>
<dbReference type="RefSeq" id="WP_187584822.1">
    <property type="nucleotide sequence ID" value="NZ_JACLHY010000010.1"/>
</dbReference>
<organism evidence="3 4">
    <name type="scientific">Arenibacter arenosicollis</name>
    <dbReference type="NCBI Taxonomy" id="2762274"/>
    <lineage>
        <taxon>Bacteria</taxon>
        <taxon>Pseudomonadati</taxon>
        <taxon>Bacteroidota</taxon>
        <taxon>Flavobacteriia</taxon>
        <taxon>Flavobacteriales</taxon>
        <taxon>Flavobacteriaceae</taxon>
        <taxon>Arenibacter</taxon>
    </lineage>
</organism>
<dbReference type="PANTHER" id="PTHR44520">
    <property type="entry name" value="RESPONSE REGULATOR RCP1-RELATED"/>
    <property type="match status" value="1"/>
</dbReference>
<dbReference type="PROSITE" id="PS50110">
    <property type="entry name" value="RESPONSE_REGULATORY"/>
    <property type="match status" value="1"/>
</dbReference>
<dbReference type="InterPro" id="IPR052893">
    <property type="entry name" value="TCS_response_regulator"/>
</dbReference>
<dbReference type="SUPFAM" id="SSF52172">
    <property type="entry name" value="CheY-like"/>
    <property type="match status" value="1"/>
</dbReference>
<evidence type="ECO:0000313" key="4">
    <source>
        <dbReference type="Proteomes" id="UP000618952"/>
    </source>
</evidence>
<feature type="domain" description="Response regulatory" evidence="2">
    <location>
        <begin position="7"/>
        <end position="128"/>
    </location>
</feature>
<dbReference type="SMART" id="SM00448">
    <property type="entry name" value="REC"/>
    <property type="match status" value="1"/>
</dbReference>
<dbReference type="Proteomes" id="UP000618952">
    <property type="component" value="Unassembled WGS sequence"/>
</dbReference>
<dbReference type="Gene3D" id="3.40.50.2300">
    <property type="match status" value="1"/>
</dbReference>
<dbReference type="InterPro" id="IPR001789">
    <property type="entry name" value="Sig_transdc_resp-reg_receiver"/>
</dbReference>
<evidence type="ECO:0000259" key="2">
    <source>
        <dbReference type="PROSITE" id="PS50110"/>
    </source>
</evidence>
<protein>
    <submittedName>
        <fullName evidence="3">Response regulator</fullName>
    </submittedName>
</protein>
<accession>A0ABR7QP34</accession>
<evidence type="ECO:0000313" key="3">
    <source>
        <dbReference type="EMBL" id="MBC8768692.1"/>
    </source>
</evidence>
<dbReference type="CDD" id="cd17557">
    <property type="entry name" value="REC_Rcp-like"/>
    <property type="match status" value="1"/>
</dbReference>
<feature type="modified residue" description="4-aspartylphosphate" evidence="1">
    <location>
        <position position="61"/>
    </location>
</feature>
<dbReference type="PANTHER" id="PTHR44520:SF2">
    <property type="entry name" value="RESPONSE REGULATOR RCP1"/>
    <property type="match status" value="1"/>
</dbReference>
<proteinExistence type="predicted"/>
<name>A0ABR7QP34_9FLAO</name>
<sequence length="148" mass="16907">MKKNKPYILLADDDPDDCTFFMDALEDLSLDVNLTIVNDGIELMHYLSTRPEFLPDVVFLDLNMPRKSGFECLTDIRQIKEFELLPIVIFSTSQDTEVVNLLYSKGANFYVRKPGEFSNLKKVISKAITLIIRSPKAQATQDNFVLQP</sequence>
<gene>
    <name evidence="3" type="ORF">H4O18_11870</name>
</gene>